<evidence type="ECO:0000313" key="1">
    <source>
        <dbReference type="EMBL" id="GIF56851.1"/>
    </source>
</evidence>
<evidence type="ECO:0000313" key="2">
    <source>
        <dbReference type="Proteomes" id="UP000624325"/>
    </source>
</evidence>
<dbReference type="Pfam" id="PF11042">
    <property type="entry name" value="DUF2750"/>
    <property type="match status" value="1"/>
</dbReference>
<accession>A0ABQ4C227</accession>
<proteinExistence type="predicted"/>
<name>A0ABQ4C227_9ACTN</name>
<dbReference type="InterPro" id="IPR021284">
    <property type="entry name" value="DUF2750"/>
</dbReference>
<sequence length="98" mass="10930">MGERRRGQPDSVGEPAMPYWSSEARAQRAAGIWGGDLRAVSTTLEPWRDEHLPRLAREGCRVGINWTGPRLTGWDFTVPEVLNRIAHAMREGPYATSG</sequence>
<keyword evidence="2" id="KW-1185">Reference proteome</keyword>
<dbReference type="Proteomes" id="UP000624325">
    <property type="component" value="Unassembled WGS sequence"/>
</dbReference>
<comment type="caution">
    <text evidence="1">The sequence shown here is derived from an EMBL/GenBank/DDBJ whole genome shotgun (WGS) entry which is preliminary data.</text>
</comment>
<gene>
    <name evidence="1" type="ORF">Air01nite_29460</name>
</gene>
<protein>
    <submittedName>
        <fullName evidence="1">Uncharacterized protein</fullName>
    </submittedName>
</protein>
<dbReference type="EMBL" id="BONC01000017">
    <property type="protein sequence ID" value="GIF56851.1"/>
    <property type="molecule type" value="Genomic_DNA"/>
</dbReference>
<organism evidence="1 2">
    <name type="scientific">Asanoa iriomotensis</name>
    <dbReference type="NCBI Taxonomy" id="234613"/>
    <lineage>
        <taxon>Bacteria</taxon>
        <taxon>Bacillati</taxon>
        <taxon>Actinomycetota</taxon>
        <taxon>Actinomycetes</taxon>
        <taxon>Micromonosporales</taxon>
        <taxon>Micromonosporaceae</taxon>
        <taxon>Asanoa</taxon>
    </lineage>
</organism>
<reference evidence="1 2" key="1">
    <citation type="submission" date="2021-01" db="EMBL/GenBank/DDBJ databases">
        <title>Whole genome shotgun sequence of Asanoa iriomotensis NBRC 100142.</title>
        <authorList>
            <person name="Komaki H."/>
            <person name="Tamura T."/>
        </authorList>
    </citation>
    <scope>NUCLEOTIDE SEQUENCE [LARGE SCALE GENOMIC DNA]</scope>
    <source>
        <strain evidence="1 2">NBRC 100142</strain>
    </source>
</reference>